<accession>A0A0F9NJ35</accession>
<comment type="caution">
    <text evidence="2">The sequence shown here is derived from an EMBL/GenBank/DDBJ whole genome shotgun (WGS) entry which is preliminary data.</text>
</comment>
<gene>
    <name evidence="2" type="ORF">LCGC14_1020800</name>
</gene>
<evidence type="ECO:0000259" key="1">
    <source>
        <dbReference type="Pfam" id="PF05876"/>
    </source>
</evidence>
<dbReference type="EMBL" id="LAZR01004078">
    <property type="protein sequence ID" value="KKN12012.1"/>
    <property type="molecule type" value="Genomic_DNA"/>
</dbReference>
<dbReference type="Pfam" id="PF05876">
    <property type="entry name" value="GpA_ATPase"/>
    <property type="match status" value="1"/>
</dbReference>
<organism evidence="2">
    <name type="scientific">marine sediment metagenome</name>
    <dbReference type="NCBI Taxonomy" id="412755"/>
    <lineage>
        <taxon>unclassified sequences</taxon>
        <taxon>metagenomes</taxon>
        <taxon>ecological metagenomes</taxon>
    </lineage>
</organism>
<name>A0A0F9NJ35_9ZZZZ</name>
<dbReference type="Gene3D" id="3.40.50.300">
    <property type="entry name" value="P-loop containing nucleotide triphosphate hydrolases"/>
    <property type="match status" value="1"/>
</dbReference>
<dbReference type="InterPro" id="IPR027417">
    <property type="entry name" value="P-loop_NTPase"/>
</dbReference>
<feature type="domain" description="Phage terminase large subunit GpA ATPase" evidence="1">
    <location>
        <begin position="57"/>
        <end position="265"/>
    </location>
</feature>
<sequence>MAIPAIKLTPEQIVEQGGALDILYWLRVNKIKFTEGMPYTLDGHLYQVDPIQCNARKQCMMKSAQWGATAMWILKVMHGLIYGKYKQGAMYLFPTGDDAHEFTKARFDPLIAANSVIAQYVRNTDNASMKRIANAMLYLHGARATTKIGGSSGKKSSTKLKSAPVDIVVFDEVDEMDVAMILLALARMFHSKVRQEAYLSTPTIPDHGIDRLYNTSDMRVWMIRCKACNHETCLEMEFPDCLGERRVEGKLEAFRKCMKCGKEIFTRDGYWLARFPERAEDMVGWWISALNSAFISPTEILQAFRHPPDGNLGEVYNSMLGMPYIDTENRLGVNQVNACCREDVMAENSDGPACMGVDVGKALHYVIGVKPSVSLLKVIKIGKIEKVKGEDPFNHLHKIAQEFGVRCTVIDKYPETNKVRDFQTHEKRNSVYLCGYQEGKQRGPTAWNDKDQEIYGNRTELLDASHELVAHSGRLELPVKGSSAMEDYAKQMTNVAKILHEDRDTGDKIYKFVTVGTKEDHYRHATNYCMLASEKIGTQNISKLVAQYWRIRRRGTAWTR</sequence>
<reference evidence="2" key="1">
    <citation type="journal article" date="2015" name="Nature">
        <title>Complex archaea that bridge the gap between prokaryotes and eukaryotes.</title>
        <authorList>
            <person name="Spang A."/>
            <person name="Saw J.H."/>
            <person name="Jorgensen S.L."/>
            <person name="Zaremba-Niedzwiedzka K."/>
            <person name="Martijn J."/>
            <person name="Lind A.E."/>
            <person name="van Eijk R."/>
            <person name="Schleper C."/>
            <person name="Guy L."/>
            <person name="Ettema T.J."/>
        </authorList>
    </citation>
    <scope>NUCLEOTIDE SEQUENCE</scope>
</reference>
<evidence type="ECO:0000313" key="2">
    <source>
        <dbReference type="EMBL" id="KKN12012.1"/>
    </source>
</evidence>
<protein>
    <recommendedName>
        <fullName evidence="1">Phage terminase large subunit GpA ATPase domain-containing protein</fullName>
    </recommendedName>
</protein>
<dbReference type="AlphaFoldDB" id="A0A0F9NJ35"/>
<dbReference type="InterPro" id="IPR046453">
    <property type="entry name" value="GpA_ATPase"/>
</dbReference>
<dbReference type="GO" id="GO:0016887">
    <property type="term" value="F:ATP hydrolysis activity"/>
    <property type="evidence" value="ECO:0007669"/>
    <property type="project" value="InterPro"/>
</dbReference>
<proteinExistence type="predicted"/>